<name>Q2HE83_CHAGB</name>
<dbReference type="OrthoDB" id="1278353at2759"/>
<feature type="domain" description="Protein kinase" evidence="7">
    <location>
        <begin position="56"/>
        <end position="347"/>
    </location>
</feature>
<dbReference type="EMBL" id="CH408029">
    <property type="protein sequence ID" value="EAQ93236.1"/>
    <property type="molecule type" value="Genomic_DNA"/>
</dbReference>
<protein>
    <recommendedName>
        <fullName evidence="11">Protein kinase domain-containing protein</fullName>
    </recommendedName>
</protein>
<dbReference type="PROSITE" id="PS51285">
    <property type="entry name" value="AGC_KINASE_CTER"/>
    <property type="match status" value="1"/>
</dbReference>
<evidence type="ECO:0000259" key="8">
    <source>
        <dbReference type="PROSITE" id="PS51285"/>
    </source>
</evidence>
<dbReference type="GO" id="GO:0005524">
    <property type="term" value="F:ATP binding"/>
    <property type="evidence" value="ECO:0007669"/>
    <property type="project" value="UniProtKB-KW"/>
</dbReference>
<evidence type="ECO:0000313" key="10">
    <source>
        <dbReference type="Proteomes" id="UP000001056"/>
    </source>
</evidence>
<feature type="compositionally biased region" description="Pro residues" evidence="6">
    <location>
        <begin position="414"/>
        <end position="424"/>
    </location>
</feature>
<dbReference type="GO" id="GO:0004674">
    <property type="term" value="F:protein serine/threonine kinase activity"/>
    <property type="evidence" value="ECO:0007669"/>
    <property type="project" value="UniProtKB-KW"/>
</dbReference>
<dbReference type="InParanoid" id="Q2HE83"/>
<keyword evidence="1" id="KW-0723">Serine/threonine-protein kinase</keyword>
<feature type="region of interest" description="Disordered" evidence="6">
    <location>
        <begin position="398"/>
        <end position="437"/>
    </location>
</feature>
<dbReference type="HOGENOM" id="CLU_327879_0_0_1"/>
<dbReference type="Gene3D" id="1.10.510.10">
    <property type="entry name" value="Transferase(Phosphotransferase) domain 1"/>
    <property type="match status" value="1"/>
</dbReference>
<dbReference type="VEuPathDB" id="FungiDB:CHGG_01471"/>
<evidence type="ECO:0000256" key="1">
    <source>
        <dbReference type="ARBA" id="ARBA00022527"/>
    </source>
</evidence>
<dbReference type="CDD" id="cd11651">
    <property type="entry name" value="YPK1_N_like"/>
    <property type="match status" value="1"/>
</dbReference>
<feature type="compositionally biased region" description="Basic residues" evidence="6">
    <location>
        <begin position="753"/>
        <end position="762"/>
    </location>
</feature>
<dbReference type="eggNOG" id="KOG0598">
    <property type="taxonomic scope" value="Eukaryota"/>
</dbReference>
<gene>
    <name evidence="9" type="ORF">CHGG_01471</name>
</gene>
<dbReference type="AlphaFoldDB" id="Q2HE83"/>
<dbReference type="SMART" id="SM00220">
    <property type="entry name" value="S_TKc"/>
    <property type="match status" value="1"/>
</dbReference>
<keyword evidence="10" id="KW-1185">Reference proteome</keyword>
<dbReference type="PANTHER" id="PTHR24351">
    <property type="entry name" value="RIBOSOMAL PROTEIN S6 KINASE"/>
    <property type="match status" value="1"/>
</dbReference>
<dbReference type="SUPFAM" id="SSF56112">
    <property type="entry name" value="Protein kinase-like (PK-like)"/>
    <property type="match status" value="1"/>
</dbReference>
<keyword evidence="3" id="KW-0547">Nucleotide-binding</keyword>
<evidence type="ECO:0000256" key="6">
    <source>
        <dbReference type="SAM" id="MobiDB-lite"/>
    </source>
</evidence>
<organism evidence="9 10">
    <name type="scientific">Chaetomium globosum (strain ATCC 6205 / CBS 148.51 / DSM 1962 / NBRC 6347 / NRRL 1970)</name>
    <name type="common">Soil fungus</name>
    <dbReference type="NCBI Taxonomy" id="306901"/>
    <lineage>
        <taxon>Eukaryota</taxon>
        <taxon>Fungi</taxon>
        <taxon>Dikarya</taxon>
        <taxon>Ascomycota</taxon>
        <taxon>Pezizomycotina</taxon>
        <taxon>Sordariomycetes</taxon>
        <taxon>Sordariomycetidae</taxon>
        <taxon>Sordariales</taxon>
        <taxon>Chaetomiaceae</taxon>
        <taxon>Chaetomium</taxon>
    </lineage>
</organism>
<dbReference type="STRING" id="306901.Q2HE83"/>
<evidence type="ECO:0000313" key="9">
    <source>
        <dbReference type="EMBL" id="EAQ93236.1"/>
    </source>
</evidence>
<feature type="domain" description="AGC-kinase C-terminal" evidence="8">
    <location>
        <begin position="348"/>
        <end position="410"/>
    </location>
</feature>
<dbReference type="InterPro" id="IPR011009">
    <property type="entry name" value="Kinase-like_dom_sf"/>
</dbReference>
<reference evidence="10" key="1">
    <citation type="journal article" date="2015" name="Genome Announc.">
        <title>Draft genome sequence of the cellulolytic fungus Chaetomium globosum.</title>
        <authorList>
            <person name="Cuomo C.A."/>
            <person name="Untereiner W.A."/>
            <person name="Ma L.-J."/>
            <person name="Grabherr M."/>
            <person name="Birren B.W."/>
        </authorList>
    </citation>
    <scope>NUCLEOTIDE SEQUENCE [LARGE SCALE GENOMIC DNA]</scope>
    <source>
        <strain evidence="10">ATCC 6205 / CBS 148.51 / DSM 1962 / NBRC 6347 / NRRL 1970</strain>
    </source>
</reference>
<dbReference type="RefSeq" id="XP_001220692.1">
    <property type="nucleotide sequence ID" value="XM_001220691.1"/>
</dbReference>
<keyword evidence="4" id="KW-0418">Kinase</keyword>
<accession>Q2HE83</accession>
<dbReference type="InterPro" id="IPR000961">
    <property type="entry name" value="AGC-kinase_C"/>
</dbReference>
<proteinExistence type="predicted"/>
<feature type="region of interest" description="Disordered" evidence="6">
    <location>
        <begin position="751"/>
        <end position="771"/>
    </location>
</feature>
<evidence type="ECO:0000256" key="4">
    <source>
        <dbReference type="ARBA" id="ARBA00022777"/>
    </source>
</evidence>
<evidence type="ECO:0000256" key="2">
    <source>
        <dbReference type="ARBA" id="ARBA00022679"/>
    </source>
</evidence>
<dbReference type="Proteomes" id="UP000001056">
    <property type="component" value="Unassembled WGS sequence"/>
</dbReference>
<evidence type="ECO:0000256" key="3">
    <source>
        <dbReference type="ARBA" id="ARBA00022741"/>
    </source>
</evidence>
<dbReference type="PROSITE" id="PS50011">
    <property type="entry name" value="PROTEIN_KINASE_DOM"/>
    <property type="match status" value="1"/>
</dbReference>
<evidence type="ECO:0000259" key="7">
    <source>
        <dbReference type="PROSITE" id="PS50011"/>
    </source>
</evidence>
<evidence type="ECO:0000256" key="5">
    <source>
        <dbReference type="ARBA" id="ARBA00022840"/>
    </source>
</evidence>
<keyword evidence="5" id="KW-0067">ATP-binding</keyword>
<sequence>MSTAPKFPGILTVTLHEAEGLSAAGQYRELFSGDSDGPNQPSSRLRYHLPYALLDYERLQVSVDSLLGTAESPQWLAQCGATCKFDISRTAELAIQLYLKDPKASKGSQDVFLGVARLNPFNGSIVSGPQWMALQGGTGKILVSLEYAHVENQMLDIDTSDYAWLGPSGVVQVKKKDTRQRHLHGPHRFDVERARLYAAEMVCALEYLHNVNIIGWLKAGNVLLDSLGHVTLCGFGLFTRHMEGGEPVTHKRPEYPAPESLVDHENTPRAADWWTLGVFLYEMLTGLPPFYDNDVEKIRLNILNQPLEFPNSLPSSATDVLHKLLNRDPRQRLGAGGAAEVKGHLFFEDIDWSKLMQRGYQPVFKPGYSASSFQHHGVDYPPERWLSLEERLKQFAGFTYNRPSGQPKPKPKPKPTNTPSPRPSQPTIIKPDHPLPSPTTSPPLFLTLERLLVVCCRRALLVNFLRTSSRCGKGCSRLVCRAARPHARRNSGWGGLGGRGVMGVGRGMGMGMRFADDTNLLVFGRNPEANVRQLEAAWETCIRWADSRGMKFAPEKSELIHFNKGRRQWTEQVNLANPRGGTSPVKPEGSARFLGVWLDWKLNWKAHLVAVEKKLRTQSYALSRIVAKTWGMGLAKAREVYTKCIRSALAYGASSFHIPTDVGGEPAKKGITKALGKAQNKSLRIVAGAFKSTPIRNLETETWVPPLDLYLNKRLADFENRLQQPDLDDGRGGKKTAASVVLTACRKIQQRLSSRRGNRGRPRTLGPQGPTAVERAAGTVMRWTGGTVDTNRVVEEAWKARWLKERDGRAITRPADDFDHQQETLFRNETLRRHDGLSKAKSSLLIQIRTGAIGLWDFLFTREVPEVLTPACECGEG</sequence>
<keyword evidence="2" id="KW-0808">Transferase</keyword>
<dbReference type="Pfam" id="PF00069">
    <property type="entry name" value="Pkinase"/>
    <property type="match status" value="1"/>
</dbReference>
<dbReference type="GeneID" id="4388201"/>
<dbReference type="InterPro" id="IPR000719">
    <property type="entry name" value="Prot_kinase_dom"/>
</dbReference>
<evidence type="ECO:0008006" key="11">
    <source>
        <dbReference type="Google" id="ProtNLM"/>
    </source>
</evidence>